<dbReference type="RefSeq" id="WP_264810049.1">
    <property type="nucleotide sequence ID" value="NZ_CP110226.1"/>
</dbReference>
<feature type="region of interest" description="Disordered" evidence="6">
    <location>
        <begin position="310"/>
        <end position="345"/>
    </location>
</feature>
<dbReference type="InterPro" id="IPR005495">
    <property type="entry name" value="LptG/LptF_permease"/>
</dbReference>
<name>A0ABY6MIA3_9BACT</name>
<dbReference type="EMBL" id="CP110226">
    <property type="protein sequence ID" value="UZD23505.1"/>
    <property type="molecule type" value="Genomic_DNA"/>
</dbReference>
<feature type="transmembrane region" description="Helical" evidence="7">
    <location>
        <begin position="511"/>
        <end position="530"/>
    </location>
</feature>
<dbReference type="Pfam" id="PF03739">
    <property type="entry name" value="LptF_LptG"/>
    <property type="match status" value="2"/>
</dbReference>
<evidence type="ECO:0000256" key="5">
    <source>
        <dbReference type="ARBA" id="ARBA00023136"/>
    </source>
</evidence>
<gene>
    <name evidence="8" type="ORF">OM944_03225</name>
</gene>
<keyword evidence="5 7" id="KW-0472">Membrane</keyword>
<evidence type="ECO:0000313" key="8">
    <source>
        <dbReference type="EMBL" id="UZD23505.1"/>
    </source>
</evidence>
<feature type="compositionally biased region" description="Basic and acidic residues" evidence="6">
    <location>
        <begin position="313"/>
        <end position="338"/>
    </location>
</feature>
<keyword evidence="9" id="KW-1185">Reference proteome</keyword>
<sequence>MKKLDKLILGSFLGPFLLTFIVVDFILLTVNMLKYFDEIFGKGLSFWIYMELIGYFVISISPMALPLAVLLSSLMTFGNLGEHFELTAIKSSGISLLRALQPIGIFVITLSFAAYLSNNYLVPKVNLKTFSLLYDIRMKSPALDIKAGVFYAGIPGYSIKVNEKVGENGLKDILIYNHSSGRQGNLNVTLADSGRMEPFFNENYMKLTLYHGKNYEEARQSRGIREKPVEFNRTTFDVNEIVFDLNSFKLNRTAEDAWSTNRSIKNISEIRVGLDSINTLVNDKLHQSYLTAEGIYPFFTRDRKLKPLPHIAARKERDDSIRAEKSRREKELLEKNSQEAEEDTVLDTLENDKLDPAERRLAGGISTTEQSPNAVTAAADVPVTDSLFQDEDLTTPERTAADSARIKRIAANKKKPELRTAPLTAAEYATLDSMVTSREYERTAINMALSNSRNLKNTFAIKKSEVENYQREFRRYEIAWFQKYTQAFACFAMFLIGAPLGAIIKKGGLGMPVLVSIIFFIVYYMLTITGEKWAKEGMVDSFFGTAFSNLCLLPFGLFFVKQARKDARLFEPDFYVNIWNSIRKRVKLLQSKEK</sequence>
<evidence type="ECO:0000256" key="7">
    <source>
        <dbReference type="SAM" id="Phobius"/>
    </source>
</evidence>
<keyword evidence="2" id="KW-1003">Cell membrane</keyword>
<evidence type="ECO:0000313" key="9">
    <source>
        <dbReference type="Proteomes" id="UP001163156"/>
    </source>
</evidence>
<dbReference type="PANTHER" id="PTHR33529">
    <property type="entry name" value="SLR0882 PROTEIN-RELATED"/>
    <property type="match status" value="1"/>
</dbReference>
<evidence type="ECO:0000256" key="1">
    <source>
        <dbReference type="ARBA" id="ARBA00004651"/>
    </source>
</evidence>
<feature type="transmembrane region" description="Helical" evidence="7">
    <location>
        <begin position="12"/>
        <end position="33"/>
    </location>
</feature>
<dbReference type="PANTHER" id="PTHR33529:SF6">
    <property type="entry name" value="YJGP_YJGQ FAMILY PERMEASE"/>
    <property type="match status" value="1"/>
</dbReference>
<proteinExistence type="predicted"/>
<organism evidence="8 9">
    <name type="scientific">Algoriphagus halophytocola</name>
    <dbReference type="NCBI Taxonomy" id="2991499"/>
    <lineage>
        <taxon>Bacteria</taxon>
        <taxon>Pseudomonadati</taxon>
        <taxon>Bacteroidota</taxon>
        <taxon>Cytophagia</taxon>
        <taxon>Cytophagales</taxon>
        <taxon>Cyclobacteriaceae</taxon>
        <taxon>Algoriphagus</taxon>
    </lineage>
</organism>
<feature type="transmembrane region" description="Helical" evidence="7">
    <location>
        <begin position="53"/>
        <end position="75"/>
    </location>
</feature>
<evidence type="ECO:0000256" key="6">
    <source>
        <dbReference type="SAM" id="MobiDB-lite"/>
    </source>
</evidence>
<accession>A0ABY6MIA3</accession>
<keyword evidence="3 7" id="KW-0812">Transmembrane</keyword>
<evidence type="ECO:0000256" key="4">
    <source>
        <dbReference type="ARBA" id="ARBA00022989"/>
    </source>
</evidence>
<evidence type="ECO:0000256" key="2">
    <source>
        <dbReference type="ARBA" id="ARBA00022475"/>
    </source>
</evidence>
<comment type="subcellular location">
    <subcellularLocation>
        <location evidence="1">Cell membrane</location>
        <topology evidence="1">Multi-pass membrane protein</topology>
    </subcellularLocation>
</comment>
<dbReference type="Proteomes" id="UP001163156">
    <property type="component" value="Chromosome"/>
</dbReference>
<evidence type="ECO:0000256" key="3">
    <source>
        <dbReference type="ARBA" id="ARBA00022692"/>
    </source>
</evidence>
<feature type="transmembrane region" description="Helical" evidence="7">
    <location>
        <begin position="542"/>
        <end position="560"/>
    </location>
</feature>
<protein>
    <submittedName>
        <fullName evidence="8">LptF/LptG family permease</fullName>
    </submittedName>
</protein>
<reference evidence="8" key="1">
    <citation type="submission" date="2022-10" db="EMBL/GenBank/DDBJ databases">
        <title>Algoriphagus sp. a novel bacteria isolate from halophytes salicornia europaea.</title>
        <authorList>
            <person name="Peng Y."/>
            <person name="Jiang L."/>
            <person name="Lee J."/>
        </authorList>
    </citation>
    <scope>NUCLEOTIDE SEQUENCE</scope>
    <source>
        <strain evidence="8">TR-M5</strain>
    </source>
</reference>
<feature type="transmembrane region" description="Helical" evidence="7">
    <location>
        <begin position="96"/>
        <end position="116"/>
    </location>
</feature>
<keyword evidence="4 7" id="KW-1133">Transmembrane helix</keyword>
<feature type="transmembrane region" description="Helical" evidence="7">
    <location>
        <begin position="484"/>
        <end position="504"/>
    </location>
</feature>